<accession>A0ABQ3X8W9</accession>
<feature type="region of interest" description="Disordered" evidence="1">
    <location>
        <begin position="1"/>
        <end position="48"/>
    </location>
</feature>
<feature type="compositionally biased region" description="Basic and acidic residues" evidence="1">
    <location>
        <begin position="1"/>
        <end position="10"/>
    </location>
</feature>
<dbReference type="EMBL" id="BOMG01000044">
    <property type="protein sequence ID" value="GID54947.1"/>
    <property type="molecule type" value="Genomic_DNA"/>
</dbReference>
<comment type="caution">
    <text evidence="2">The sequence shown here is derived from an EMBL/GenBank/DDBJ whole genome shotgun (WGS) entry which is preliminary data.</text>
</comment>
<feature type="compositionally biased region" description="Pro residues" evidence="1">
    <location>
        <begin position="153"/>
        <end position="163"/>
    </location>
</feature>
<dbReference type="RefSeq" id="WP_203796262.1">
    <property type="nucleotide sequence ID" value="NZ_BAAAQE010000029.1"/>
</dbReference>
<gene>
    <name evidence="2" type="ORF">Aco03nite_033510</name>
</gene>
<feature type="compositionally biased region" description="Low complexity" evidence="1">
    <location>
        <begin position="137"/>
        <end position="152"/>
    </location>
</feature>
<reference evidence="2 3" key="1">
    <citation type="submission" date="2021-01" db="EMBL/GenBank/DDBJ databases">
        <title>Whole genome shotgun sequence of Actinoplanes couchii NBRC 106145.</title>
        <authorList>
            <person name="Komaki H."/>
            <person name="Tamura T."/>
        </authorList>
    </citation>
    <scope>NUCLEOTIDE SEQUENCE [LARGE SCALE GENOMIC DNA]</scope>
    <source>
        <strain evidence="2 3">NBRC 106145</strain>
    </source>
</reference>
<dbReference type="Proteomes" id="UP000612282">
    <property type="component" value="Unassembled WGS sequence"/>
</dbReference>
<feature type="compositionally biased region" description="Pro residues" evidence="1">
    <location>
        <begin position="33"/>
        <end position="45"/>
    </location>
</feature>
<evidence type="ECO:0000313" key="2">
    <source>
        <dbReference type="EMBL" id="GID54947.1"/>
    </source>
</evidence>
<evidence type="ECO:0000256" key="1">
    <source>
        <dbReference type="SAM" id="MobiDB-lite"/>
    </source>
</evidence>
<proteinExistence type="predicted"/>
<feature type="region of interest" description="Disordered" evidence="1">
    <location>
        <begin position="96"/>
        <end position="164"/>
    </location>
</feature>
<feature type="compositionally biased region" description="Low complexity" evidence="1">
    <location>
        <begin position="198"/>
        <end position="208"/>
    </location>
</feature>
<name>A0ABQ3X8W9_9ACTN</name>
<feature type="compositionally biased region" description="Polar residues" evidence="1">
    <location>
        <begin position="114"/>
        <end position="129"/>
    </location>
</feature>
<sequence length="341" mass="35497">MPDRKAERSSRLRIGGWLASRDDTAGDNRPALPGRPPARALPPGPGHAARDIAAAATAAEIGRHRAGRRWWRLAAAAAAGTVTVIAIVQNTGGDQPTTLPAAAPGPVWPADPSATWSLSPPGQATISLEPSSPAPSPSTGATSARPVPTTTTPSPPKANPAPVRPALTVSAGQVPTLVDLSAEGTRDWVHFGLDDPSSINRRSSGNSIEDLGTTGSRGRYENNPQRFTWSGGRPTGAAARTPTGVYACGEGSGFTLRVPAGPATRTLRLYAGVWMAGGKLTTTLNGLTRTRTLENREAISTNRFEIKFRAPAGSKLTLTWKATDVYHPTCGNVDMQAATLS</sequence>
<evidence type="ECO:0000313" key="3">
    <source>
        <dbReference type="Proteomes" id="UP000612282"/>
    </source>
</evidence>
<keyword evidence="3" id="KW-1185">Reference proteome</keyword>
<feature type="region of interest" description="Disordered" evidence="1">
    <location>
        <begin position="198"/>
        <end position="223"/>
    </location>
</feature>
<organism evidence="2 3">
    <name type="scientific">Actinoplanes couchii</name>
    <dbReference type="NCBI Taxonomy" id="403638"/>
    <lineage>
        <taxon>Bacteria</taxon>
        <taxon>Bacillati</taxon>
        <taxon>Actinomycetota</taxon>
        <taxon>Actinomycetes</taxon>
        <taxon>Micromonosporales</taxon>
        <taxon>Micromonosporaceae</taxon>
        <taxon>Actinoplanes</taxon>
    </lineage>
</organism>
<protein>
    <submittedName>
        <fullName evidence="2">Uncharacterized protein</fullName>
    </submittedName>
</protein>